<dbReference type="Proteomes" id="UP000276133">
    <property type="component" value="Unassembled WGS sequence"/>
</dbReference>
<reference evidence="1 2" key="1">
    <citation type="journal article" date="2018" name="Sci. Rep.">
        <title>Genomic signatures of local adaptation to the degree of environmental predictability in rotifers.</title>
        <authorList>
            <person name="Franch-Gras L."/>
            <person name="Hahn C."/>
            <person name="Garcia-Roger E.M."/>
            <person name="Carmona M.J."/>
            <person name="Serra M."/>
            <person name="Gomez A."/>
        </authorList>
    </citation>
    <scope>NUCLEOTIDE SEQUENCE [LARGE SCALE GENOMIC DNA]</scope>
    <source>
        <strain evidence="1">HYR1</strain>
    </source>
</reference>
<evidence type="ECO:0000313" key="2">
    <source>
        <dbReference type="Proteomes" id="UP000276133"/>
    </source>
</evidence>
<sequence>MNINNSLHRKIRDVLNNLLKLNNRVTPMYCWKIQPSLKKIDFTFLFFNFFILFYIERRRQQLDFVFRISDENWSGTQLLSGFNVEGSGAKPRFRVSDEQKFRVFLINYKIRISKIIKSKNQARQKTAEVLDIDPITLI</sequence>
<evidence type="ECO:0000313" key="1">
    <source>
        <dbReference type="EMBL" id="RNA42085.1"/>
    </source>
</evidence>
<keyword evidence="2" id="KW-1185">Reference proteome</keyword>
<protein>
    <submittedName>
        <fullName evidence="1">Uncharacterized protein</fullName>
    </submittedName>
</protein>
<dbReference type="EMBL" id="REGN01000415">
    <property type="protein sequence ID" value="RNA42085.1"/>
    <property type="molecule type" value="Genomic_DNA"/>
</dbReference>
<name>A0A3M7T2A6_BRAPC</name>
<dbReference type="AlphaFoldDB" id="A0A3M7T2A6"/>
<organism evidence="1 2">
    <name type="scientific">Brachionus plicatilis</name>
    <name type="common">Marine rotifer</name>
    <name type="synonym">Brachionus muelleri</name>
    <dbReference type="NCBI Taxonomy" id="10195"/>
    <lineage>
        <taxon>Eukaryota</taxon>
        <taxon>Metazoa</taxon>
        <taxon>Spiralia</taxon>
        <taxon>Gnathifera</taxon>
        <taxon>Rotifera</taxon>
        <taxon>Eurotatoria</taxon>
        <taxon>Monogononta</taxon>
        <taxon>Pseudotrocha</taxon>
        <taxon>Ploima</taxon>
        <taxon>Brachionidae</taxon>
        <taxon>Brachionus</taxon>
    </lineage>
</organism>
<proteinExistence type="predicted"/>
<comment type="caution">
    <text evidence="1">The sequence shown here is derived from an EMBL/GenBank/DDBJ whole genome shotgun (WGS) entry which is preliminary data.</text>
</comment>
<accession>A0A3M7T2A6</accession>
<gene>
    <name evidence="1" type="ORF">BpHYR1_012586</name>
</gene>